<feature type="region of interest" description="Disordered" evidence="1">
    <location>
        <begin position="102"/>
        <end position="159"/>
    </location>
</feature>
<evidence type="ECO:0000313" key="2">
    <source>
        <dbReference type="EMBL" id="GLQ57282.1"/>
    </source>
</evidence>
<protein>
    <submittedName>
        <fullName evidence="2">Uncharacterized protein</fullName>
    </submittedName>
</protein>
<sequence>MSAPWMKFFPRDWRGDQSLRAVSVAARGLWIECLCIMHEAKPYGHLLLNGRTIDDDALARMTGVPAEGVSALMAELTQAGVLSVTAKGVVYSRRMIRDNAQAAKGRKSAAKRWSQGADFPHESGGPNGLPNGYPITQNPEARNQNPEKPPAAPQGGGAGGLFDELVSVFPRSPHVKEAKARKAFDGHSLDDQVALVAAARRYAAWFGEEQARRKRTIIEALSYAPPLDKWIGEGAWRSAGELRLNGEAADGSEMAVVDATDPIVARLETLRGRPFVIGASGRITVLKSELDAARSAA</sequence>
<feature type="compositionally biased region" description="Polar residues" evidence="1">
    <location>
        <begin position="134"/>
        <end position="146"/>
    </location>
</feature>
<evidence type="ECO:0000256" key="1">
    <source>
        <dbReference type="SAM" id="MobiDB-lite"/>
    </source>
</evidence>
<dbReference type="RefSeq" id="WP_284342672.1">
    <property type="nucleotide sequence ID" value="NZ_BSNS01000023.1"/>
</dbReference>
<dbReference type="EMBL" id="BSNS01000023">
    <property type="protein sequence ID" value="GLQ57282.1"/>
    <property type="molecule type" value="Genomic_DNA"/>
</dbReference>
<evidence type="ECO:0000313" key="3">
    <source>
        <dbReference type="Proteomes" id="UP001156691"/>
    </source>
</evidence>
<proteinExistence type="predicted"/>
<keyword evidence="3" id="KW-1185">Reference proteome</keyword>
<comment type="caution">
    <text evidence="2">The sequence shown here is derived from an EMBL/GenBank/DDBJ whole genome shotgun (WGS) entry which is preliminary data.</text>
</comment>
<name>A0ABQ5WBE9_9HYPH</name>
<reference evidence="3" key="1">
    <citation type="journal article" date="2019" name="Int. J. Syst. Evol. Microbiol.">
        <title>The Global Catalogue of Microorganisms (GCM) 10K type strain sequencing project: providing services to taxonomists for standard genome sequencing and annotation.</title>
        <authorList>
            <consortium name="The Broad Institute Genomics Platform"/>
            <consortium name="The Broad Institute Genome Sequencing Center for Infectious Disease"/>
            <person name="Wu L."/>
            <person name="Ma J."/>
        </authorList>
    </citation>
    <scope>NUCLEOTIDE SEQUENCE [LARGE SCALE GENOMIC DNA]</scope>
    <source>
        <strain evidence="3">NBRC 112416</strain>
    </source>
</reference>
<organism evidence="2 3">
    <name type="scientific">Devosia nitrariae</name>
    <dbReference type="NCBI Taxonomy" id="2071872"/>
    <lineage>
        <taxon>Bacteria</taxon>
        <taxon>Pseudomonadati</taxon>
        <taxon>Pseudomonadota</taxon>
        <taxon>Alphaproteobacteria</taxon>
        <taxon>Hyphomicrobiales</taxon>
        <taxon>Devosiaceae</taxon>
        <taxon>Devosia</taxon>
    </lineage>
</organism>
<accession>A0ABQ5WBE9</accession>
<dbReference type="Proteomes" id="UP001156691">
    <property type="component" value="Unassembled WGS sequence"/>
</dbReference>
<gene>
    <name evidence="2" type="ORF">GCM10010862_45410</name>
</gene>